<dbReference type="Proteomes" id="UP000217785">
    <property type="component" value="Unassembled WGS sequence"/>
</dbReference>
<organism evidence="2 3">
    <name type="scientific">Effusibacillus lacus</name>
    <dbReference type="NCBI Taxonomy" id="1348429"/>
    <lineage>
        <taxon>Bacteria</taxon>
        <taxon>Bacillati</taxon>
        <taxon>Bacillota</taxon>
        <taxon>Bacilli</taxon>
        <taxon>Bacillales</taxon>
        <taxon>Alicyclobacillaceae</taxon>
        <taxon>Effusibacillus</taxon>
    </lineage>
</organism>
<name>A0A292YNS2_9BACL</name>
<feature type="coiled-coil region" evidence="1">
    <location>
        <begin position="45"/>
        <end position="97"/>
    </location>
</feature>
<protein>
    <submittedName>
        <fullName evidence="2">Uncharacterized protein</fullName>
    </submittedName>
</protein>
<evidence type="ECO:0000313" key="3">
    <source>
        <dbReference type="Proteomes" id="UP000217785"/>
    </source>
</evidence>
<sequence>MDLKMFLFVSLLGIAAILYAVVKGKPDAAGISRDKELETSLQAFMDELERENEYLIQTIKQLQTDLQNETAENRERIAELEARVDQLEQKSKSRKTTKKTETTPAIVFNEHYSRVVTMLREGRSPEQIAKDTGIGMGEIQMITSLIKQGDAV</sequence>
<gene>
    <name evidence="2" type="ORF">EFBL_2178</name>
</gene>
<evidence type="ECO:0000256" key="1">
    <source>
        <dbReference type="SAM" id="Coils"/>
    </source>
</evidence>
<dbReference type="RefSeq" id="WP_096182276.1">
    <property type="nucleotide sequence ID" value="NZ_BDUF01000059.1"/>
</dbReference>
<reference evidence="3" key="1">
    <citation type="submission" date="2017-07" db="EMBL/GenBank/DDBJ databases">
        <title>Draft genome sequence of Effusibacillus lacus strain skLN1.</title>
        <authorList>
            <person name="Watanabe M."/>
            <person name="Kojima H."/>
            <person name="Fukui M."/>
        </authorList>
    </citation>
    <scope>NUCLEOTIDE SEQUENCE [LARGE SCALE GENOMIC DNA]</scope>
    <source>
        <strain evidence="3">skLN1</strain>
    </source>
</reference>
<keyword evidence="1" id="KW-0175">Coiled coil</keyword>
<dbReference type="InterPro" id="IPR046118">
    <property type="entry name" value="DUF6115"/>
</dbReference>
<evidence type="ECO:0000313" key="2">
    <source>
        <dbReference type="EMBL" id="GAX90551.1"/>
    </source>
</evidence>
<keyword evidence="3" id="KW-1185">Reference proteome</keyword>
<proteinExistence type="predicted"/>
<comment type="caution">
    <text evidence="2">The sequence shown here is derived from an EMBL/GenBank/DDBJ whole genome shotgun (WGS) entry which is preliminary data.</text>
</comment>
<dbReference type="Pfam" id="PF19610">
    <property type="entry name" value="DUF6115"/>
    <property type="match status" value="1"/>
</dbReference>
<dbReference type="AlphaFoldDB" id="A0A292YNS2"/>
<dbReference type="EMBL" id="BDUF01000059">
    <property type="protein sequence ID" value="GAX90551.1"/>
    <property type="molecule type" value="Genomic_DNA"/>
</dbReference>
<accession>A0A292YNS2</accession>